<dbReference type="Proteomes" id="UP000176244">
    <property type="component" value="Unassembled WGS sequence"/>
</dbReference>
<proteinExistence type="predicted"/>
<evidence type="ECO:0000313" key="1">
    <source>
        <dbReference type="EMBL" id="OFV69091.1"/>
    </source>
</evidence>
<protein>
    <submittedName>
        <fullName evidence="1">Uncharacterized protein</fullName>
    </submittedName>
</protein>
<comment type="caution">
    <text evidence="1">The sequence shown here is derived from an EMBL/GenBank/DDBJ whole genome shotgun (WGS) entry which is preliminary data.</text>
</comment>
<dbReference type="AlphaFoldDB" id="A0A1F2PEK2"/>
<gene>
    <name evidence="1" type="ORF">ACWI_34030</name>
</gene>
<name>A0A1F2PEK2_9FIRM</name>
<reference evidence="1 2" key="1">
    <citation type="submission" date="2015-09" db="EMBL/GenBank/DDBJ databases">
        <title>Genome sequence of Acetobacterium wieringae DSM 1911.</title>
        <authorList>
            <person name="Poehlein A."/>
            <person name="Bengelsdorf F.R."/>
            <person name="Schiel-Bengelsdorf B."/>
            <person name="Duerre P."/>
            <person name="Daniel R."/>
        </authorList>
    </citation>
    <scope>NUCLEOTIDE SEQUENCE [LARGE SCALE GENOMIC DNA]</scope>
    <source>
        <strain evidence="1 2">DSM 1911</strain>
    </source>
</reference>
<dbReference type="STRING" id="52694.ACWI_34030"/>
<evidence type="ECO:0000313" key="2">
    <source>
        <dbReference type="Proteomes" id="UP000176244"/>
    </source>
</evidence>
<organism evidence="1 2">
    <name type="scientific">Acetobacterium wieringae</name>
    <dbReference type="NCBI Taxonomy" id="52694"/>
    <lineage>
        <taxon>Bacteria</taxon>
        <taxon>Bacillati</taxon>
        <taxon>Bacillota</taxon>
        <taxon>Clostridia</taxon>
        <taxon>Eubacteriales</taxon>
        <taxon>Eubacteriaceae</taxon>
        <taxon>Acetobacterium</taxon>
    </lineage>
</organism>
<dbReference type="EMBL" id="LKEU01000046">
    <property type="protein sequence ID" value="OFV69091.1"/>
    <property type="molecule type" value="Genomic_DNA"/>
</dbReference>
<sequence>MDELGSGIRNTYKYCKIYSGTAPIFIEGDVFRTIIPLSMVAGDQATPTAESKGQPFHLASTAKVDVF</sequence>
<accession>A0A1F2PEK2</accession>